<gene>
    <name evidence="2" type="ORF">MATL_G00096850</name>
</gene>
<feature type="domain" description="SCP" evidence="1">
    <location>
        <begin position="56"/>
        <end position="197"/>
    </location>
</feature>
<accession>A0A9D3Q3N8</accession>
<dbReference type="InterPro" id="IPR014044">
    <property type="entry name" value="CAP_dom"/>
</dbReference>
<proteinExistence type="predicted"/>
<name>A0A9D3Q3N8_MEGAT</name>
<dbReference type="Proteomes" id="UP001046870">
    <property type="component" value="Chromosome 7"/>
</dbReference>
<dbReference type="CDD" id="cd05380">
    <property type="entry name" value="CAP_euk"/>
    <property type="match status" value="1"/>
</dbReference>
<dbReference type="InterPro" id="IPR001283">
    <property type="entry name" value="CRISP-related"/>
</dbReference>
<dbReference type="FunFam" id="3.40.33.10:FF:000014">
    <property type="entry name" value="C-type lectin domain family 18 member A"/>
    <property type="match status" value="1"/>
</dbReference>
<dbReference type="OrthoDB" id="337038at2759"/>
<evidence type="ECO:0000313" key="3">
    <source>
        <dbReference type="Proteomes" id="UP001046870"/>
    </source>
</evidence>
<organism evidence="2 3">
    <name type="scientific">Megalops atlanticus</name>
    <name type="common">Tarpon</name>
    <name type="synonym">Clupea gigantea</name>
    <dbReference type="NCBI Taxonomy" id="7932"/>
    <lineage>
        <taxon>Eukaryota</taxon>
        <taxon>Metazoa</taxon>
        <taxon>Chordata</taxon>
        <taxon>Craniata</taxon>
        <taxon>Vertebrata</taxon>
        <taxon>Euteleostomi</taxon>
        <taxon>Actinopterygii</taxon>
        <taxon>Neopterygii</taxon>
        <taxon>Teleostei</taxon>
        <taxon>Elopiformes</taxon>
        <taxon>Megalopidae</taxon>
        <taxon>Megalops</taxon>
    </lineage>
</organism>
<dbReference type="InterPro" id="IPR035940">
    <property type="entry name" value="CAP_sf"/>
</dbReference>
<dbReference type="PRINTS" id="PR00837">
    <property type="entry name" value="V5TPXLIKE"/>
</dbReference>
<dbReference type="SUPFAM" id="SSF55797">
    <property type="entry name" value="PR-1-like"/>
    <property type="match status" value="1"/>
</dbReference>
<dbReference type="EMBL" id="JAFDVH010000007">
    <property type="protein sequence ID" value="KAG7473522.1"/>
    <property type="molecule type" value="Genomic_DNA"/>
</dbReference>
<comment type="caution">
    <text evidence="2">The sequence shown here is derived from an EMBL/GenBank/DDBJ whole genome shotgun (WGS) entry which is preliminary data.</text>
</comment>
<evidence type="ECO:0000313" key="2">
    <source>
        <dbReference type="EMBL" id="KAG7473522.1"/>
    </source>
</evidence>
<dbReference type="PANTHER" id="PTHR10334">
    <property type="entry name" value="CYSTEINE-RICH SECRETORY PROTEIN-RELATED"/>
    <property type="match status" value="1"/>
</dbReference>
<dbReference type="Pfam" id="PF00188">
    <property type="entry name" value="CAP"/>
    <property type="match status" value="1"/>
</dbReference>
<dbReference type="AlphaFoldDB" id="A0A9D3Q3N8"/>
<sequence>MSGAVVPECCSVVGVSMECLYLLLTFVLSLPSSYSQGNWIVNEKRTNAPARGLGAKEHFQIVTQHNRLRSRVNPMAANMQKMEWSEKLALLAQERVASCSTDPTLQEPHSDHIGWNTHHSSLGTTSFAEVIDTWFQEGRRYSYLSGQCEENSTCQHYTQLVWATSSRVGCAQQVCQTGAVQWEFYACAYSPGGNWEVNGRMVVPYKAGAYCSLCTSDMSGCFRLWDHVGGLCGETLLQFQPYHLMGFTDIQRCCCT</sequence>
<reference evidence="2" key="1">
    <citation type="submission" date="2021-01" db="EMBL/GenBank/DDBJ databases">
        <authorList>
            <person name="Zahm M."/>
            <person name="Roques C."/>
            <person name="Cabau C."/>
            <person name="Klopp C."/>
            <person name="Donnadieu C."/>
            <person name="Jouanno E."/>
            <person name="Lampietro C."/>
            <person name="Louis A."/>
            <person name="Herpin A."/>
            <person name="Echchiki A."/>
            <person name="Berthelot C."/>
            <person name="Parey E."/>
            <person name="Roest-Crollius H."/>
            <person name="Braasch I."/>
            <person name="Postlethwait J."/>
            <person name="Bobe J."/>
            <person name="Montfort J."/>
            <person name="Bouchez O."/>
            <person name="Begum T."/>
            <person name="Mejri S."/>
            <person name="Adams A."/>
            <person name="Chen W.-J."/>
            <person name="Guiguen Y."/>
        </authorList>
    </citation>
    <scope>NUCLEOTIDE SEQUENCE</scope>
    <source>
        <strain evidence="2">YG-15Mar2019-1</strain>
        <tissue evidence="2">Brain</tissue>
    </source>
</reference>
<keyword evidence="3" id="KW-1185">Reference proteome</keyword>
<protein>
    <recommendedName>
        <fullName evidence="1">SCP domain-containing protein</fullName>
    </recommendedName>
</protein>
<evidence type="ECO:0000259" key="1">
    <source>
        <dbReference type="SMART" id="SM00198"/>
    </source>
</evidence>
<dbReference type="Gene3D" id="3.40.33.10">
    <property type="entry name" value="CAP"/>
    <property type="match status" value="1"/>
</dbReference>
<dbReference type="SMART" id="SM00198">
    <property type="entry name" value="SCP"/>
    <property type="match status" value="1"/>
</dbReference>